<dbReference type="InterPro" id="IPR014710">
    <property type="entry name" value="RmlC-like_jellyroll"/>
</dbReference>
<feature type="binding site" evidence="2">
    <location>
        <position position="106"/>
    </location>
    <ligand>
        <name>Fe cation</name>
        <dbReference type="ChEBI" id="CHEBI:24875"/>
    </ligand>
</feature>
<comment type="cofactor">
    <cofactor evidence="2">
        <name>Fe cation</name>
        <dbReference type="ChEBI" id="CHEBI:24875"/>
    </cofactor>
    <text evidence="2">Binds 1 Fe cation per subunit.</text>
</comment>
<organism evidence="6 7">
    <name type="scientific">Corynebacterium comes</name>
    <dbReference type="NCBI Taxonomy" id="2675218"/>
    <lineage>
        <taxon>Bacteria</taxon>
        <taxon>Bacillati</taxon>
        <taxon>Actinomycetota</taxon>
        <taxon>Actinomycetes</taxon>
        <taxon>Mycobacteriales</taxon>
        <taxon>Corynebacteriaceae</taxon>
        <taxon>Corynebacterium</taxon>
    </lineage>
</organism>
<name>A0A6B8VE17_9CORY</name>
<evidence type="ECO:0000256" key="1">
    <source>
        <dbReference type="ARBA" id="ARBA00008416"/>
    </source>
</evidence>
<evidence type="ECO:0000256" key="3">
    <source>
        <dbReference type="RuleBase" id="RU003457"/>
    </source>
</evidence>
<dbReference type="EMBL" id="CP046453">
    <property type="protein sequence ID" value="QGU03482.1"/>
    <property type="molecule type" value="Genomic_DNA"/>
</dbReference>
<dbReference type="PANTHER" id="PTHR43212">
    <property type="entry name" value="QUERCETIN 2,3-DIOXYGENASE"/>
    <property type="match status" value="1"/>
</dbReference>
<keyword evidence="6" id="KW-0560">Oxidoreductase</keyword>
<dbReference type="GO" id="GO:0008127">
    <property type="term" value="F:quercetin 2,3-dioxygenase activity"/>
    <property type="evidence" value="ECO:0007669"/>
    <property type="project" value="UniProtKB-EC"/>
</dbReference>
<feature type="domain" description="Pirin N-terminal" evidence="5">
    <location>
        <begin position="31"/>
        <end position="125"/>
    </location>
</feature>
<dbReference type="AlphaFoldDB" id="A0A6B8VE17"/>
<feature type="binding site" evidence="2">
    <location>
        <position position="104"/>
    </location>
    <ligand>
        <name>Fe cation</name>
        <dbReference type="ChEBI" id="CHEBI:24875"/>
    </ligand>
</feature>
<feature type="binding site" evidence="2">
    <location>
        <position position="61"/>
    </location>
    <ligand>
        <name>Fe cation</name>
        <dbReference type="ChEBI" id="CHEBI:24875"/>
    </ligand>
</feature>
<dbReference type="InterPro" id="IPR003829">
    <property type="entry name" value="Pirin_N_dom"/>
</dbReference>
<evidence type="ECO:0000256" key="4">
    <source>
        <dbReference type="SAM" id="MobiDB-lite"/>
    </source>
</evidence>
<dbReference type="GO" id="GO:0046872">
    <property type="term" value="F:metal ion binding"/>
    <property type="evidence" value="ECO:0007669"/>
    <property type="project" value="UniProtKB-KW"/>
</dbReference>
<evidence type="ECO:0000259" key="5">
    <source>
        <dbReference type="Pfam" id="PF02678"/>
    </source>
</evidence>
<evidence type="ECO:0000256" key="2">
    <source>
        <dbReference type="PIRSR" id="PIRSR006232-1"/>
    </source>
</evidence>
<keyword evidence="7" id="KW-1185">Reference proteome</keyword>
<feature type="region of interest" description="Disordered" evidence="4">
    <location>
        <begin position="80"/>
        <end position="101"/>
    </location>
</feature>
<dbReference type="KEGG" id="ccoe:CETAM_00945"/>
<dbReference type="InterPro" id="IPR012093">
    <property type="entry name" value="Pirin"/>
</dbReference>
<keyword evidence="2" id="KW-0479">Metal-binding</keyword>
<evidence type="ECO:0000313" key="7">
    <source>
        <dbReference type="Proteomes" id="UP000425178"/>
    </source>
</evidence>
<keyword evidence="2" id="KW-0408">Iron</keyword>
<dbReference type="Gene3D" id="2.60.120.10">
    <property type="entry name" value="Jelly Rolls"/>
    <property type="match status" value="2"/>
</dbReference>
<evidence type="ECO:0000313" key="6">
    <source>
        <dbReference type="EMBL" id="QGU03482.1"/>
    </source>
</evidence>
<dbReference type="Proteomes" id="UP000425178">
    <property type="component" value="Chromosome"/>
</dbReference>
<reference evidence="6 7" key="1">
    <citation type="journal article" date="2021" name="Int. J. Syst. Evol. Microbiol.">
        <title>Classification of three corynebacterial strains isolated from a small paddock in North Rhine-Westphalia: proposal of &lt;i&gt;Corynebacterium kalinowskii&lt;/i&gt; sp. nov., &lt;i&gt;Corynebacterium comes&lt;/i&gt; sp. nov. and &lt;i&gt;Corynebacterium occultum&lt;/i&gt; sp. nov.</title>
        <authorList>
            <person name="Schaffert L."/>
            <person name="Ruwe M."/>
            <person name="Milse J."/>
            <person name="Hanuschka K."/>
            <person name="Ortseifen V."/>
            <person name="Droste J."/>
            <person name="Brandt D."/>
            <person name="Schl L."/>
            <person name="Kutter Y."/>
            <person name="Vinke S."/>
            <person name="Vieh P."/>
            <person name="Jacob L."/>
            <person name="L N.C."/>
            <person name="Schulte-Berndt E."/>
            <person name="Hain C."/>
            <person name="Linder M."/>
            <person name="Schmidt P."/>
            <person name="Wollenschl L."/>
            <person name="Luttermann T."/>
            <person name="Thieme E."/>
            <person name="Hassa J."/>
            <person name="Haak M."/>
            <person name="Wittchen M."/>
            <person name="Mentz A."/>
            <person name="Persicke M."/>
            <person name="Busche T."/>
            <person name="R C."/>
        </authorList>
    </citation>
    <scope>NUCLEOTIDE SEQUENCE [LARGE SCALE GENOMIC DNA]</scope>
    <source>
        <strain evidence="6 7">2019</strain>
    </source>
</reference>
<dbReference type="Pfam" id="PF02678">
    <property type="entry name" value="Pirin"/>
    <property type="match status" value="1"/>
</dbReference>
<dbReference type="InterPro" id="IPR011051">
    <property type="entry name" value="RmlC_Cupin_sf"/>
</dbReference>
<dbReference type="PIRSF" id="PIRSF006232">
    <property type="entry name" value="Pirin"/>
    <property type="match status" value="1"/>
</dbReference>
<accession>A0A6B8VE17</accession>
<dbReference type="PANTHER" id="PTHR43212:SF3">
    <property type="entry name" value="QUERCETIN 2,3-DIOXYGENASE"/>
    <property type="match status" value="1"/>
</dbReference>
<gene>
    <name evidence="6" type="primary">yhhW1</name>
    <name evidence="6" type="ORF">CETAM_00945</name>
</gene>
<dbReference type="RefSeq" id="WP_156226659.1">
    <property type="nucleotide sequence ID" value="NZ_CP046453.1"/>
</dbReference>
<dbReference type="EC" id="1.13.11.24" evidence="6"/>
<feature type="binding site" evidence="2">
    <location>
        <position position="59"/>
    </location>
    <ligand>
        <name>Fe cation</name>
        <dbReference type="ChEBI" id="CHEBI:24875"/>
    </ligand>
</feature>
<protein>
    <submittedName>
        <fullName evidence="6">Quercetin 2,3-dioxygenase</fullName>
        <ecNumber evidence="6">1.13.11.24</ecNumber>
    </submittedName>
</protein>
<sequence length="233" mass="24467">MSTIRVIRSAERDIWRDSALISRQSFPATGNFDLAANAFGLLLVHNDDVVAPGEGFDMHQHDNVEIVTWIVDGRLRHRDSGSGDATELGAGSAQHISAGSGVRHSEVNAAGYTSRSHVRVVQSWLPADTRDTAPFHSSHDFNAALAGGGLVPVAGPDSPLPLGTGGAALYAARLTSEVTVPAGAFIHLYVIRGHVAVAGEHLGEGDTLRATDAGPLTVVGEGEILVWVMERGN</sequence>
<comment type="similarity">
    <text evidence="1 3">Belongs to the pirin family.</text>
</comment>
<proteinExistence type="inferred from homology"/>
<dbReference type="SUPFAM" id="SSF51182">
    <property type="entry name" value="RmlC-like cupins"/>
    <property type="match status" value="1"/>
</dbReference>